<dbReference type="PROSITE" id="PS00086">
    <property type="entry name" value="CYTOCHROME_P450"/>
    <property type="match status" value="1"/>
</dbReference>
<protein>
    <recommendedName>
        <fullName evidence="8">Cytochrome P450</fullName>
    </recommendedName>
</protein>
<dbReference type="CDD" id="cd20618">
    <property type="entry name" value="CYP71_clan"/>
    <property type="match status" value="1"/>
</dbReference>
<accession>A0ABP1A2T0</accession>
<dbReference type="PRINTS" id="PR00463">
    <property type="entry name" value="EP450I"/>
</dbReference>
<comment type="similarity">
    <text evidence="1 5">Belongs to the cytochrome P450 family.</text>
</comment>
<dbReference type="SUPFAM" id="SSF48264">
    <property type="entry name" value="Cytochrome P450"/>
    <property type="match status" value="1"/>
</dbReference>
<dbReference type="InterPro" id="IPR017972">
    <property type="entry name" value="Cyt_P450_CS"/>
</dbReference>
<dbReference type="InterPro" id="IPR002401">
    <property type="entry name" value="Cyt_P450_E_grp-I"/>
</dbReference>
<keyword evidence="3 5" id="KW-0560">Oxidoreductase</keyword>
<evidence type="ECO:0000313" key="6">
    <source>
        <dbReference type="EMBL" id="CAK9857340.1"/>
    </source>
</evidence>
<dbReference type="InterPro" id="IPR001128">
    <property type="entry name" value="Cyt_P450"/>
</dbReference>
<evidence type="ECO:0000313" key="7">
    <source>
        <dbReference type="Proteomes" id="UP001497522"/>
    </source>
</evidence>
<keyword evidence="5" id="KW-0349">Heme</keyword>
<keyword evidence="2 5" id="KW-0479">Metal-binding</keyword>
<evidence type="ECO:0000256" key="5">
    <source>
        <dbReference type="RuleBase" id="RU000461"/>
    </source>
</evidence>
<dbReference type="EMBL" id="OZ023702">
    <property type="protein sequence ID" value="CAK9857340.1"/>
    <property type="molecule type" value="Genomic_DNA"/>
</dbReference>
<sequence>MEFLFSKLFVIIFNVSYYPHYKLGVLIMSVVVHLVLNYVLLRKSSRMRLPPGPWPWPVVGNLLQLCQGGKNLHKTFASLAQQYGPIVYLRLGSVHTVVVSSPVMAKEFLKTHDQEFQYRPKPTLAAEILMGNKGMVTTGGPLSRHLRRICLTELFATKQLQSFESMRTKEINNTINDIHMESEEGKVVDLKSRLSSLGINILTHMMFRKRYFGVDESKHNEIHCFKEVTTKVPHWLGILIISDYIPSLRWLVRLQGIEASLHALRHKKSQFIQKLIAEHKNLTIEVDQVKDSGNENVAKTPKDFVDILLSAPQEDGTGNLSDETIETLILEMLAGGAETSSLTIEWAMAELIRNPMIMKRAQMELERVVGMNRIIEESDLHKLTYLQAVIKETLRLHPPGPLLVPHSSTIKVCGIAKDYDIPPHTRVMVNVWAMGRDPSIWERPFEFYPERFLQQGQEHHHIATEIIDMDENNFKLFPFGSGRRACPGRPLGILVVQIILARLLHSFHWVLPNHQEPNTLDMSEEFGLTLPRAQPLHLKAYPKLQANLYK</sequence>
<dbReference type="PANTHER" id="PTHR47944">
    <property type="entry name" value="CYTOCHROME P450 98A9"/>
    <property type="match status" value="1"/>
</dbReference>
<keyword evidence="5" id="KW-0503">Monooxygenase</keyword>
<dbReference type="PANTHER" id="PTHR47944:SF16">
    <property type="entry name" value="CYTOCHROME P450 FAMILY 1 SUBFAMILY A POLYPEPTIDE 1"/>
    <property type="match status" value="1"/>
</dbReference>
<evidence type="ECO:0008006" key="8">
    <source>
        <dbReference type="Google" id="ProtNLM"/>
    </source>
</evidence>
<organism evidence="6 7">
    <name type="scientific">Sphagnum jensenii</name>
    <dbReference type="NCBI Taxonomy" id="128206"/>
    <lineage>
        <taxon>Eukaryota</taxon>
        <taxon>Viridiplantae</taxon>
        <taxon>Streptophyta</taxon>
        <taxon>Embryophyta</taxon>
        <taxon>Bryophyta</taxon>
        <taxon>Sphagnophytina</taxon>
        <taxon>Sphagnopsida</taxon>
        <taxon>Sphagnales</taxon>
        <taxon>Sphagnaceae</taxon>
        <taxon>Sphagnum</taxon>
    </lineage>
</organism>
<reference evidence="6 7" key="1">
    <citation type="submission" date="2024-03" db="EMBL/GenBank/DDBJ databases">
        <authorList>
            <consortium name="ELIXIR-Norway"/>
            <consortium name="Elixir Norway"/>
        </authorList>
    </citation>
    <scope>NUCLEOTIDE SEQUENCE [LARGE SCALE GENOMIC DNA]</scope>
</reference>
<evidence type="ECO:0000256" key="1">
    <source>
        <dbReference type="ARBA" id="ARBA00010617"/>
    </source>
</evidence>
<evidence type="ECO:0000256" key="2">
    <source>
        <dbReference type="ARBA" id="ARBA00022723"/>
    </source>
</evidence>
<evidence type="ECO:0000256" key="4">
    <source>
        <dbReference type="ARBA" id="ARBA00023004"/>
    </source>
</evidence>
<keyword evidence="4 5" id="KW-0408">Iron</keyword>
<proteinExistence type="inferred from homology"/>
<gene>
    <name evidence="6" type="ORF">CSSPJE1EN2_LOCUS335</name>
</gene>
<dbReference type="Gene3D" id="1.10.630.10">
    <property type="entry name" value="Cytochrome P450"/>
    <property type="match status" value="1"/>
</dbReference>
<keyword evidence="7" id="KW-1185">Reference proteome</keyword>
<dbReference type="InterPro" id="IPR036396">
    <property type="entry name" value="Cyt_P450_sf"/>
</dbReference>
<dbReference type="PRINTS" id="PR00385">
    <property type="entry name" value="P450"/>
</dbReference>
<evidence type="ECO:0000256" key="3">
    <source>
        <dbReference type="ARBA" id="ARBA00023002"/>
    </source>
</evidence>
<dbReference type="Pfam" id="PF00067">
    <property type="entry name" value="p450"/>
    <property type="match status" value="1"/>
</dbReference>
<name>A0ABP1A2T0_9BRYO</name>
<dbReference type="Proteomes" id="UP001497522">
    <property type="component" value="Chromosome 1"/>
</dbReference>